<comment type="caution">
    <text evidence="1">The sequence shown here is derived from an EMBL/GenBank/DDBJ whole genome shotgun (WGS) entry which is preliminary data.</text>
</comment>
<gene>
    <name evidence="1" type="ORF">LIER_13942</name>
</gene>
<dbReference type="InterPro" id="IPR043128">
    <property type="entry name" value="Rev_trsase/Diguanyl_cyclase"/>
</dbReference>
<protein>
    <recommendedName>
        <fullName evidence="3">Reverse transcriptase/retrotransposon-derived protein RNase H-like domain-containing protein</fullName>
    </recommendedName>
</protein>
<proteinExistence type="predicted"/>
<sequence length="184" mass="20735">MQPPREYKDIQKLTGCLVALSQFISKSGEHNLPFFKNLRRASNTKFCWDDCYKAFEELKEYLSLPRLLSQHEAEETLQLYIAVSDGKVSSVLVREVKEGKIPIYYLSGRLTTWAIELSEFDISYVPRTSIKAPALADFIIECTAQPPQVISGLGDFERGLKNPEWVLFVDGARNEKGSGAGVLI</sequence>
<dbReference type="InterPro" id="IPR043502">
    <property type="entry name" value="DNA/RNA_pol_sf"/>
</dbReference>
<dbReference type="Gene3D" id="3.30.70.270">
    <property type="match status" value="1"/>
</dbReference>
<accession>A0AAV3PX86</accession>
<dbReference type="AlphaFoldDB" id="A0AAV3PX86"/>
<name>A0AAV3PX86_LITER</name>
<dbReference type="PANTHER" id="PTHR48475">
    <property type="entry name" value="RIBONUCLEASE H"/>
    <property type="match status" value="1"/>
</dbReference>
<evidence type="ECO:0000313" key="2">
    <source>
        <dbReference type="Proteomes" id="UP001454036"/>
    </source>
</evidence>
<dbReference type="EMBL" id="BAABME010002865">
    <property type="protein sequence ID" value="GAA0156442.1"/>
    <property type="molecule type" value="Genomic_DNA"/>
</dbReference>
<dbReference type="Proteomes" id="UP001454036">
    <property type="component" value="Unassembled WGS sequence"/>
</dbReference>
<dbReference type="PANTHER" id="PTHR48475:SF2">
    <property type="entry name" value="RIBONUCLEASE H"/>
    <property type="match status" value="1"/>
</dbReference>
<evidence type="ECO:0008006" key="3">
    <source>
        <dbReference type="Google" id="ProtNLM"/>
    </source>
</evidence>
<reference evidence="1 2" key="1">
    <citation type="submission" date="2024-01" db="EMBL/GenBank/DDBJ databases">
        <title>The complete chloroplast genome sequence of Lithospermum erythrorhizon: insights into the phylogenetic relationship among Boraginaceae species and the maternal lineages of purple gromwells.</title>
        <authorList>
            <person name="Okada T."/>
            <person name="Watanabe K."/>
        </authorList>
    </citation>
    <scope>NUCLEOTIDE SEQUENCE [LARGE SCALE GENOMIC DNA]</scope>
</reference>
<keyword evidence="2" id="KW-1185">Reference proteome</keyword>
<evidence type="ECO:0000313" key="1">
    <source>
        <dbReference type="EMBL" id="GAA0156442.1"/>
    </source>
</evidence>
<dbReference type="SUPFAM" id="SSF56672">
    <property type="entry name" value="DNA/RNA polymerases"/>
    <property type="match status" value="1"/>
</dbReference>
<organism evidence="1 2">
    <name type="scientific">Lithospermum erythrorhizon</name>
    <name type="common">Purple gromwell</name>
    <name type="synonym">Lithospermum officinale var. erythrorhizon</name>
    <dbReference type="NCBI Taxonomy" id="34254"/>
    <lineage>
        <taxon>Eukaryota</taxon>
        <taxon>Viridiplantae</taxon>
        <taxon>Streptophyta</taxon>
        <taxon>Embryophyta</taxon>
        <taxon>Tracheophyta</taxon>
        <taxon>Spermatophyta</taxon>
        <taxon>Magnoliopsida</taxon>
        <taxon>eudicotyledons</taxon>
        <taxon>Gunneridae</taxon>
        <taxon>Pentapetalae</taxon>
        <taxon>asterids</taxon>
        <taxon>lamiids</taxon>
        <taxon>Boraginales</taxon>
        <taxon>Boraginaceae</taxon>
        <taxon>Boraginoideae</taxon>
        <taxon>Lithospermeae</taxon>
        <taxon>Lithospermum</taxon>
    </lineage>
</organism>